<organism evidence="3 4">
    <name type="scientific">Acropora cervicornis</name>
    <name type="common">Staghorn coral</name>
    <dbReference type="NCBI Taxonomy" id="6130"/>
    <lineage>
        <taxon>Eukaryota</taxon>
        <taxon>Metazoa</taxon>
        <taxon>Cnidaria</taxon>
        <taxon>Anthozoa</taxon>
        <taxon>Hexacorallia</taxon>
        <taxon>Scleractinia</taxon>
        <taxon>Astrocoeniina</taxon>
        <taxon>Acroporidae</taxon>
        <taxon>Acropora</taxon>
    </lineage>
</organism>
<keyword evidence="1" id="KW-0175">Coiled coil</keyword>
<feature type="region of interest" description="Disordered" evidence="2">
    <location>
        <begin position="155"/>
        <end position="179"/>
    </location>
</feature>
<dbReference type="AlphaFoldDB" id="A0AAD9Q966"/>
<name>A0AAD9Q966_ACRCE</name>
<evidence type="ECO:0000256" key="2">
    <source>
        <dbReference type="SAM" id="MobiDB-lite"/>
    </source>
</evidence>
<feature type="coiled-coil region" evidence="1">
    <location>
        <begin position="21"/>
        <end position="66"/>
    </location>
</feature>
<comment type="caution">
    <text evidence="3">The sequence shown here is derived from an EMBL/GenBank/DDBJ whole genome shotgun (WGS) entry which is preliminary data.</text>
</comment>
<feature type="coiled-coil region" evidence="1">
    <location>
        <begin position="213"/>
        <end position="240"/>
    </location>
</feature>
<evidence type="ECO:0000313" key="4">
    <source>
        <dbReference type="Proteomes" id="UP001249851"/>
    </source>
</evidence>
<dbReference type="Proteomes" id="UP001249851">
    <property type="component" value="Unassembled WGS sequence"/>
</dbReference>
<gene>
    <name evidence="3" type="ORF">P5673_020853</name>
</gene>
<reference evidence="3" key="1">
    <citation type="journal article" date="2023" name="G3 (Bethesda)">
        <title>Whole genome assembly and annotation of the endangered Caribbean coral Acropora cervicornis.</title>
        <authorList>
            <person name="Selwyn J.D."/>
            <person name="Vollmer S.V."/>
        </authorList>
    </citation>
    <scope>NUCLEOTIDE SEQUENCE</scope>
    <source>
        <strain evidence="3">K2</strain>
    </source>
</reference>
<reference evidence="3" key="2">
    <citation type="journal article" date="2023" name="Science">
        <title>Genomic signatures of disease resistance in endangered staghorn corals.</title>
        <authorList>
            <person name="Vollmer S.V."/>
            <person name="Selwyn J.D."/>
            <person name="Despard B.A."/>
            <person name="Roesel C.L."/>
        </authorList>
    </citation>
    <scope>NUCLEOTIDE SEQUENCE</scope>
    <source>
        <strain evidence="3">K2</strain>
    </source>
</reference>
<dbReference type="EMBL" id="JARQWQ010000052">
    <property type="protein sequence ID" value="KAK2557006.1"/>
    <property type="molecule type" value="Genomic_DNA"/>
</dbReference>
<accession>A0AAD9Q966</accession>
<evidence type="ECO:0000256" key="1">
    <source>
        <dbReference type="SAM" id="Coils"/>
    </source>
</evidence>
<keyword evidence="4" id="KW-1185">Reference proteome</keyword>
<proteinExistence type="predicted"/>
<sequence>MPLEFLMNDGREAIFAVKPGLERLEAVFNLVELKYRSVKKQQETILDKLIEEGTSSENELALMNRELRDNIKADFLQISLKFAAYQGKNASPKGPDHTEALKTMTSAVEKMAIAIGTKPSSLERLTVPNWDGSRRTYQTWKREFRHCMLTQNNKMSSSEEEVEFSDNNSDEYPLSSSPEYKIKHESDGAFASPLASEDEDAAAAAFAEEPLTDVEWTAQYKRERKDNEELEKQLKDRLEGTVAVSE</sequence>
<feature type="non-terminal residue" evidence="3">
    <location>
        <position position="1"/>
    </location>
</feature>
<evidence type="ECO:0000313" key="3">
    <source>
        <dbReference type="EMBL" id="KAK2557006.1"/>
    </source>
</evidence>
<protein>
    <submittedName>
        <fullName evidence="3">Uncharacterized protein</fullName>
    </submittedName>
</protein>